<dbReference type="SUPFAM" id="SSF52540">
    <property type="entry name" value="P-loop containing nucleoside triphosphate hydrolases"/>
    <property type="match status" value="1"/>
</dbReference>
<keyword evidence="2" id="KW-0547">Nucleotide-binding</keyword>
<name>A0A0P6XPE7_9CHLR</name>
<keyword evidence="4" id="KW-0342">GTP-binding</keyword>
<dbReference type="PANTHER" id="PTHR43087:SF1">
    <property type="entry name" value="LAO_AO TRANSPORT SYSTEM ATPASE"/>
    <property type="match status" value="1"/>
</dbReference>
<evidence type="ECO:0000256" key="5">
    <source>
        <dbReference type="ARBA" id="ARBA00023186"/>
    </source>
</evidence>
<dbReference type="InterPro" id="IPR005129">
    <property type="entry name" value="GTPase_ArgK"/>
</dbReference>
<feature type="domain" description="AAA+ ATPase" evidence="6">
    <location>
        <begin position="42"/>
        <end position="218"/>
    </location>
</feature>
<evidence type="ECO:0000256" key="2">
    <source>
        <dbReference type="ARBA" id="ARBA00022741"/>
    </source>
</evidence>
<dbReference type="Proteomes" id="UP000050430">
    <property type="component" value="Unassembled WGS sequence"/>
</dbReference>
<evidence type="ECO:0000313" key="7">
    <source>
        <dbReference type="EMBL" id="KPL70997.1"/>
    </source>
</evidence>
<organism evidence="7 8">
    <name type="scientific">Leptolinea tardivitalis</name>
    <dbReference type="NCBI Taxonomy" id="229920"/>
    <lineage>
        <taxon>Bacteria</taxon>
        <taxon>Bacillati</taxon>
        <taxon>Chloroflexota</taxon>
        <taxon>Anaerolineae</taxon>
        <taxon>Anaerolineales</taxon>
        <taxon>Anaerolineaceae</taxon>
        <taxon>Leptolinea</taxon>
    </lineage>
</organism>
<dbReference type="OrthoDB" id="9778292at2"/>
<dbReference type="RefSeq" id="WP_062422723.1">
    <property type="nucleotide sequence ID" value="NZ_BBYA01000011.1"/>
</dbReference>
<reference evidence="7 8" key="1">
    <citation type="submission" date="2015-07" db="EMBL/GenBank/DDBJ databases">
        <title>Genome sequence of Leptolinea tardivitalis DSM 16556.</title>
        <authorList>
            <person name="Hemp J."/>
            <person name="Ward L.M."/>
            <person name="Pace L.A."/>
            <person name="Fischer W.W."/>
        </authorList>
    </citation>
    <scope>NUCLEOTIDE SEQUENCE [LARGE SCALE GENOMIC DNA]</scope>
    <source>
        <strain evidence="7 8">YMTK-2</strain>
    </source>
</reference>
<dbReference type="Pfam" id="PF03308">
    <property type="entry name" value="MeaB"/>
    <property type="match status" value="1"/>
</dbReference>
<keyword evidence="5" id="KW-0143">Chaperone</keyword>
<evidence type="ECO:0000256" key="4">
    <source>
        <dbReference type="ARBA" id="ARBA00023134"/>
    </source>
</evidence>
<proteinExistence type="inferred from homology"/>
<evidence type="ECO:0000256" key="3">
    <source>
        <dbReference type="ARBA" id="ARBA00022801"/>
    </source>
</evidence>
<keyword evidence="3" id="KW-0378">Hydrolase</keyword>
<evidence type="ECO:0000256" key="1">
    <source>
        <dbReference type="ARBA" id="ARBA00009625"/>
    </source>
</evidence>
<dbReference type="InterPro" id="IPR003593">
    <property type="entry name" value="AAA+_ATPase"/>
</dbReference>
<dbReference type="CDD" id="cd03114">
    <property type="entry name" value="MMAA-like"/>
    <property type="match status" value="1"/>
</dbReference>
<comment type="caution">
    <text evidence="7">The sequence shown here is derived from an EMBL/GenBank/DDBJ whole genome shotgun (WGS) entry which is preliminary data.</text>
</comment>
<dbReference type="SMART" id="SM00382">
    <property type="entry name" value="AAA"/>
    <property type="match status" value="1"/>
</dbReference>
<dbReference type="STRING" id="229920.ADM99_11900"/>
<evidence type="ECO:0000313" key="8">
    <source>
        <dbReference type="Proteomes" id="UP000050430"/>
    </source>
</evidence>
<dbReference type="NCBIfam" id="TIGR00750">
    <property type="entry name" value="lao"/>
    <property type="match status" value="1"/>
</dbReference>
<dbReference type="Gene3D" id="3.40.50.300">
    <property type="entry name" value="P-loop containing nucleotide triphosphate hydrolases"/>
    <property type="match status" value="1"/>
</dbReference>
<accession>A0A0P6XPE7</accession>
<gene>
    <name evidence="7" type="ORF">ADM99_11900</name>
</gene>
<dbReference type="PANTHER" id="PTHR43087">
    <property type="entry name" value="LYSINE/ARGININE/ORNITHINE TRANSPORT SYSTEM KINASE"/>
    <property type="match status" value="1"/>
</dbReference>
<dbReference type="GO" id="GO:0005525">
    <property type="term" value="F:GTP binding"/>
    <property type="evidence" value="ECO:0007669"/>
    <property type="project" value="UniProtKB-KW"/>
</dbReference>
<sequence length="350" mass="37906">MNQVDALLQGDRLALARTLSQIENGTSESRSMLDVLFQHAGKAHIIGVTGPTGSGKSTLVNQLALAFRQPNGTNPPSRVAILAVDPTSPFTGGAVLGDRVRMRDLSGDPGIFIRSVATRGTLGGLSMAAAEMVTAMDAAGFDVILVETVGVGQTEMEITRLAHTVLLVENPGMGDDIQAIKAGILEIANVICINKADRPGVEQTERALREVLDMNSVNPSTGGSFHHFMEDENQDAPPPTGSPAGWQVPILQTIATTGEGISQLVQSLREHYTYLQNSGQWKSNESKRLRRNLESLIREVLFQTWLSRMNPQEYDQALDRLFTRSVSPFHLAEELIASDFASKTPSIHLK</sequence>
<keyword evidence="8" id="KW-1185">Reference proteome</keyword>
<dbReference type="AlphaFoldDB" id="A0A0P6XPE7"/>
<evidence type="ECO:0000259" key="6">
    <source>
        <dbReference type="SMART" id="SM00382"/>
    </source>
</evidence>
<dbReference type="InterPro" id="IPR052040">
    <property type="entry name" value="GTPase/Isobutyryl-CoA_mutase"/>
</dbReference>
<dbReference type="EMBL" id="LGCK01000012">
    <property type="protein sequence ID" value="KPL70997.1"/>
    <property type="molecule type" value="Genomic_DNA"/>
</dbReference>
<protein>
    <recommendedName>
        <fullName evidence="6">AAA+ ATPase domain-containing protein</fullName>
    </recommendedName>
</protein>
<dbReference type="InterPro" id="IPR027417">
    <property type="entry name" value="P-loop_NTPase"/>
</dbReference>
<comment type="similarity">
    <text evidence="1">Belongs to the SIMIBI class G3E GTPase family. ArgK/MeaB subfamily.</text>
</comment>
<dbReference type="GO" id="GO:0003924">
    <property type="term" value="F:GTPase activity"/>
    <property type="evidence" value="ECO:0007669"/>
    <property type="project" value="InterPro"/>
</dbReference>